<sequence>MAKVPWRCEFCGFGNPPMGNDFCMGCGKTNDMMKAANDHGLEIYHDMMNPLFPGGRAPKEGELPPPRFMPPRFGPPGFGPPGFGPPGFGPPGFGPRGLDLHHLGGGFGRTEKL</sequence>
<evidence type="ECO:0000256" key="1">
    <source>
        <dbReference type="SAM" id="MobiDB-lite"/>
    </source>
</evidence>
<feature type="region of interest" description="Disordered" evidence="1">
    <location>
        <begin position="54"/>
        <end position="113"/>
    </location>
</feature>
<name>A0A6A7A8R6_9PLEO</name>
<organism evidence="2 3">
    <name type="scientific">Ophiobolus disseminans</name>
    <dbReference type="NCBI Taxonomy" id="1469910"/>
    <lineage>
        <taxon>Eukaryota</taxon>
        <taxon>Fungi</taxon>
        <taxon>Dikarya</taxon>
        <taxon>Ascomycota</taxon>
        <taxon>Pezizomycotina</taxon>
        <taxon>Dothideomycetes</taxon>
        <taxon>Pleosporomycetidae</taxon>
        <taxon>Pleosporales</taxon>
        <taxon>Pleosporineae</taxon>
        <taxon>Phaeosphaeriaceae</taxon>
        <taxon>Ophiobolus</taxon>
    </lineage>
</organism>
<evidence type="ECO:0000313" key="2">
    <source>
        <dbReference type="EMBL" id="KAF2829690.1"/>
    </source>
</evidence>
<proteinExistence type="predicted"/>
<protein>
    <submittedName>
        <fullName evidence="2">Uncharacterized protein</fullName>
    </submittedName>
</protein>
<reference evidence="2" key="1">
    <citation type="journal article" date="2020" name="Stud. Mycol.">
        <title>101 Dothideomycetes genomes: a test case for predicting lifestyles and emergence of pathogens.</title>
        <authorList>
            <person name="Haridas S."/>
            <person name="Albert R."/>
            <person name="Binder M."/>
            <person name="Bloem J."/>
            <person name="Labutti K."/>
            <person name="Salamov A."/>
            <person name="Andreopoulos B."/>
            <person name="Baker S."/>
            <person name="Barry K."/>
            <person name="Bills G."/>
            <person name="Bluhm B."/>
            <person name="Cannon C."/>
            <person name="Castanera R."/>
            <person name="Culley D."/>
            <person name="Daum C."/>
            <person name="Ezra D."/>
            <person name="Gonzalez J."/>
            <person name="Henrissat B."/>
            <person name="Kuo A."/>
            <person name="Liang C."/>
            <person name="Lipzen A."/>
            <person name="Lutzoni F."/>
            <person name="Magnuson J."/>
            <person name="Mondo S."/>
            <person name="Nolan M."/>
            <person name="Ohm R."/>
            <person name="Pangilinan J."/>
            <person name="Park H.-J."/>
            <person name="Ramirez L."/>
            <person name="Alfaro M."/>
            <person name="Sun H."/>
            <person name="Tritt A."/>
            <person name="Yoshinaga Y."/>
            <person name="Zwiers L.-H."/>
            <person name="Turgeon B."/>
            <person name="Goodwin S."/>
            <person name="Spatafora J."/>
            <person name="Crous P."/>
            <person name="Grigoriev I."/>
        </authorList>
    </citation>
    <scope>NUCLEOTIDE SEQUENCE</scope>
    <source>
        <strain evidence="2">CBS 113818</strain>
    </source>
</reference>
<dbReference type="EMBL" id="MU006220">
    <property type="protein sequence ID" value="KAF2829690.1"/>
    <property type="molecule type" value="Genomic_DNA"/>
</dbReference>
<dbReference type="AlphaFoldDB" id="A0A6A7A8R6"/>
<feature type="compositionally biased region" description="Pro residues" evidence="1">
    <location>
        <begin position="63"/>
        <end position="93"/>
    </location>
</feature>
<accession>A0A6A7A8R6</accession>
<evidence type="ECO:0000313" key="3">
    <source>
        <dbReference type="Proteomes" id="UP000799424"/>
    </source>
</evidence>
<keyword evidence="3" id="KW-1185">Reference proteome</keyword>
<feature type="compositionally biased region" description="Gly residues" evidence="1">
    <location>
        <begin position="103"/>
        <end position="113"/>
    </location>
</feature>
<dbReference type="Proteomes" id="UP000799424">
    <property type="component" value="Unassembled WGS sequence"/>
</dbReference>
<gene>
    <name evidence="2" type="ORF">CC86DRAFT_403036</name>
</gene>